<name>A0A1B1NF08_9MICO</name>
<evidence type="ECO:0000313" key="2">
    <source>
        <dbReference type="Proteomes" id="UP000092482"/>
    </source>
</evidence>
<dbReference type="Proteomes" id="UP000092482">
    <property type="component" value="Chromosome"/>
</dbReference>
<protein>
    <recommendedName>
        <fullName evidence="3">Tetrameric acyl-CoA thioesterase</fullName>
    </recommendedName>
</protein>
<dbReference type="EMBL" id="CP014989">
    <property type="protein sequence ID" value="ANS79955.1"/>
    <property type="molecule type" value="Genomic_DNA"/>
</dbReference>
<accession>A0A1B1NF08</accession>
<dbReference type="InterPro" id="IPR029069">
    <property type="entry name" value="HotDog_dom_sf"/>
</dbReference>
<dbReference type="SUPFAM" id="SSF54637">
    <property type="entry name" value="Thioesterase/thiol ester dehydrase-isomerase"/>
    <property type="match status" value="1"/>
</dbReference>
<dbReference type="Pfam" id="PF14539">
    <property type="entry name" value="DUF4442"/>
    <property type="match status" value="1"/>
</dbReference>
<dbReference type="PATRIC" id="fig|1758689.4.peg.2673"/>
<dbReference type="STRING" id="1758689.SGUI_2559"/>
<keyword evidence="2" id="KW-1185">Reference proteome</keyword>
<dbReference type="InterPro" id="IPR027961">
    <property type="entry name" value="DUF4442"/>
</dbReference>
<dbReference type="KEGG" id="serj:SGUI_2559"/>
<sequence>MSRLKALAGSARALRHGMNAWPPFLFSGIRIQAMSADFRHVRVRLAHTPLTTNYVGTLFGGSLVAMVDPFWMLMVLRNLGQGYVVWDKAAEIEFVSPGRSAVSATFDLSEQVLDELRAEAADGAKVLRWFDNDVVTEDGTVVARVRKQLYVRRKR</sequence>
<dbReference type="Gene3D" id="3.10.129.10">
    <property type="entry name" value="Hotdog Thioesterase"/>
    <property type="match status" value="1"/>
</dbReference>
<gene>
    <name evidence="1" type="ORF">SGUI_2559</name>
</gene>
<reference evidence="1 2" key="1">
    <citation type="submission" date="2016-03" db="EMBL/GenBank/DDBJ databases">
        <title>Shallow-sea hydrothermal system.</title>
        <authorList>
            <person name="Tang K."/>
        </authorList>
    </citation>
    <scope>NUCLEOTIDE SEQUENCE [LARGE SCALE GENOMIC DNA]</scope>
    <source>
        <strain evidence="1 2">JLT9</strain>
    </source>
</reference>
<evidence type="ECO:0000313" key="1">
    <source>
        <dbReference type="EMBL" id="ANS79955.1"/>
    </source>
</evidence>
<proteinExistence type="predicted"/>
<evidence type="ECO:0008006" key="3">
    <source>
        <dbReference type="Google" id="ProtNLM"/>
    </source>
</evidence>
<dbReference type="AlphaFoldDB" id="A0A1B1NF08"/>
<organism evidence="1 2">
    <name type="scientific">Serinicoccus hydrothermalis</name>
    <dbReference type="NCBI Taxonomy" id="1758689"/>
    <lineage>
        <taxon>Bacteria</taxon>
        <taxon>Bacillati</taxon>
        <taxon>Actinomycetota</taxon>
        <taxon>Actinomycetes</taxon>
        <taxon>Micrococcales</taxon>
        <taxon>Ornithinimicrobiaceae</taxon>
        <taxon>Serinicoccus</taxon>
    </lineage>
</organism>